<keyword evidence="2" id="KW-0067">ATP-binding</keyword>
<dbReference type="PANTHER" id="PTHR11353">
    <property type="entry name" value="CHAPERONIN"/>
    <property type="match status" value="1"/>
</dbReference>
<dbReference type="SUPFAM" id="SSF48592">
    <property type="entry name" value="GroEL equatorial domain-like"/>
    <property type="match status" value="1"/>
</dbReference>
<reference evidence="4 5" key="1">
    <citation type="submission" date="2023-10" db="EMBL/GenBank/DDBJ databases">
        <title>Chromosome-scale genome assembly provides insights into flower coloration mechanisms of Canna indica.</title>
        <authorList>
            <person name="Li C."/>
        </authorList>
    </citation>
    <scope>NUCLEOTIDE SEQUENCE [LARGE SCALE GENOMIC DNA]</scope>
    <source>
        <tissue evidence="4">Flower</tissue>
    </source>
</reference>
<gene>
    <name evidence="4" type="ORF">Cni_G27416</name>
</gene>
<dbReference type="InterPro" id="IPR002423">
    <property type="entry name" value="Cpn60/GroEL/TCP-1"/>
</dbReference>
<dbReference type="AlphaFoldDB" id="A0AAQ3L143"/>
<dbReference type="GO" id="GO:0005524">
    <property type="term" value="F:ATP binding"/>
    <property type="evidence" value="ECO:0007669"/>
    <property type="project" value="UniProtKB-KW"/>
</dbReference>
<evidence type="ECO:0000256" key="2">
    <source>
        <dbReference type="ARBA" id="ARBA00022840"/>
    </source>
</evidence>
<keyword evidence="1" id="KW-0547">Nucleotide-binding</keyword>
<evidence type="ECO:0000256" key="3">
    <source>
        <dbReference type="ARBA" id="ARBA00023186"/>
    </source>
</evidence>
<evidence type="ECO:0000313" key="4">
    <source>
        <dbReference type="EMBL" id="WOL18619.1"/>
    </source>
</evidence>
<organism evidence="4 5">
    <name type="scientific">Canna indica</name>
    <name type="common">Indian-shot</name>
    <dbReference type="NCBI Taxonomy" id="4628"/>
    <lineage>
        <taxon>Eukaryota</taxon>
        <taxon>Viridiplantae</taxon>
        <taxon>Streptophyta</taxon>
        <taxon>Embryophyta</taxon>
        <taxon>Tracheophyta</taxon>
        <taxon>Spermatophyta</taxon>
        <taxon>Magnoliopsida</taxon>
        <taxon>Liliopsida</taxon>
        <taxon>Zingiberales</taxon>
        <taxon>Cannaceae</taxon>
        <taxon>Canna</taxon>
    </lineage>
</organism>
<evidence type="ECO:0000256" key="1">
    <source>
        <dbReference type="ARBA" id="ARBA00022741"/>
    </source>
</evidence>
<dbReference type="EMBL" id="CP136898">
    <property type="protein sequence ID" value="WOL18619.1"/>
    <property type="molecule type" value="Genomic_DNA"/>
</dbReference>
<dbReference type="GO" id="GO:0140662">
    <property type="term" value="F:ATP-dependent protein folding chaperone"/>
    <property type="evidence" value="ECO:0007669"/>
    <property type="project" value="InterPro"/>
</dbReference>
<dbReference type="Proteomes" id="UP001327560">
    <property type="component" value="Chromosome 9"/>
</dbReference>
<name>A0AAQ3L143_9LILI</name>
<keyword evidence="3" id="KW-0143">Chaperone</keyword>
<dbReference type="Gene3D" id="1.10.560.10">
    <property type="entry name" value="GroEL-like equatorial domain"/>
    <property type="match status" value="1"/>
</dbReference>
<evidence type="ECO:0000313" key="5">
    <source>
        <dbReference type="Proteomes" id="UP001327560"/>
    </source>
</evidence>
<sequence>MSLRVMNQKAEVLHMNINAAKGLQYVLKANIGPKGTIKMLVGGAGKIKLTKDGNTLLKEMECIHGYWVDGFEIAKQATLEFFEKFKTPVVIGDALDKGILKMVARTTLRTKVLCIRKPNDPIDLFMVEIMHMLHKFDVGTCLSVVEYPPLELSGNRITYPETSNSTTIALLQERFKQLQRVREMREERKVLHGALRLQRDQQQPKWLFPAAATGGAGAHLLLQNHAATSHSREVSAAALDTSLSVGLWPRASSSSETDVDVVDTSLHL</sequence>
<dbReference type="Pfam" id="PF00118">
    <property type="entry name" value="Cpn60_TCP1"/>
    <property type="match status" value="1"/>
</dbReference>
<accession>A0AAQ3L143</accession>
<protein>
    <submittedName>
        <fullName evidence="4">Uncharacterized protein</fullName>
    </submittedName>
</protein>
<dbReference type="InterPro" id="IPR027413">
    <property type="entry name" value="GROEL-like_equatorial_sf"/>
</dbReference>
<keyword evidence="5" id="KW-1185">Reference proteome</keyword>
<proteinExistence type="predicted"/>
<dbReference type="InterPro" id="IPR017998">
    <property type="entry name" value="Chaperone_TCP-1"/>
</dbReference>